<accession>D2V2R3</accession>
<organism evidence="6">
    <name type="scientific">Naegleria gruberi</name>
    <name type="common">Amoeba</name>
    <dbReference type="NCBI Taxonomy" id="5762"/>
    <lineage>
        <taxon>Eukaryota</taxon>
        <taxon>Discoba</taxon>
        <taxon>Heterolobosea</taxon>
        <taxon>Tetramitia</taxon>
        <taxon>Eutetramitia</taxon>
        <taxon>Vahlkampfiidae</taxon>
        <taxon>Naegleria</taxon>
    </lineage>
</organism>
<feature type="domain" description="PLD phosphodiesterase" evidence="4">
    <location>
        <begin position="218"/>
        <end position="245"/>
    </location>
</feature>
<protein>
    <submittedName>
        <fullName evidence="5">Phospholipase D family protein</fullName>
    </submittedName>
</protein>
<evidence type="ECO:0000256" key="1">
    <source>
        <dbReference type="ARBA" id="ARBA00008664"/>
    </source>
</evidence>
<reference evidence="5 6" key="1">
    <citation type="journal article" date="2010" name="Cell">
        <title>The genome of Naegleria gruberi illuminates early eukaryotic versatility.</title>
        <authorList>
            <person name="Fritz-Laylin L.K."/>
            <person name="Prochnik S.E."/>
            <person name="Ginger M.L."/>
            <person name="Dacks J.B."/>
            <person name="Carpenter M.L."/>
            <person name="Field M.C."/>
            <person name="Kuo A."/>
            <person name="Paredez A."/>
            <person name="Chapman J."/>
            <person name="Pham J."/>
            <person name="Shu S."/>
            <person name="Neupane R."/>
            <person name="Cipriano M."/>
            <person name="Mancuso J."/>
            <person name="Tu H."/>
            <person name="Salamov A."/>
            <person name="Lindquist E."/>
            <person name="Shapiro H."/>
            <person name="Lucas S."/>
            <person name="Grigoriev I.V."/>
            <person name="Cande W.Z."/>
            <person name="Fulton C."/>
            <person name="Rokhsar D.S."/>
            <person name="Dawson S.C."/>
        </authorList>
    </citation>
    <scope>NUCLEOTIDE SEQUENCE [LARGE SCALE GENOMIC DNA]</scope>
    <source>
        <strain evidence="5 6">NEG-M</strain>
    </source>
</reference>
<proteinExistence type="inferred from homology"/>
<dbReference type="InterPro" id="IPR001736">
    <property type="entry name" value="PLipase_D/transphosphatidylase"/>
</dbReference>
<dbReference type="GeneID" id="8852807"/>
<dbReference type="InterPro" id="IPR050874">
    <property type="entry name" value="Diverse_PLD-related"/>
</dbReference>
<dbReference type="PANTHER" id="PTHR10185:SF17">
    <property type="entry name" value="GM01519P-RELATED"/>
    <property type="match status" value="1"/>
</dbReference>
<dbReference type="eggNOG" id="KOG3603">
    <property type="taxonomic scope" value="Eukaryota"/>
</dbReference>
<dbReference type="Pfam" id="PF13918">
    <property type="entry name" value="PLDc_3"/>
    <property type="match status" value="1"/>
</dbReference>
<dbReference type="PANTHER" id="PTHR10185">
    <property type="entry name" value="PHOSPHOLIPASE D - RELATED"/>
    <property type="match status" value="1"/>
</dbReference>
<gene>
    <name evidence="5" type="ORF">NAEGRDRAFT_78323</name>
</gene>
<dbReference type="CDD" id="cd09106">
    <property type="entry name" value="PLDc_vPLD3_4_5_like_1"/>
    <property type="match status" value="1"/>
</dbReference>
<comment type="similarity">
    <text evidence="1">Belongs to the phospholipase D family.</text>
</comment>
<dbReference type="PROSITE" id="PS50035">
    <property type="entry name" value="PLD"/>
    <property type="match status" value="2"/>
</dbReference>
<feature type="transmembrane region" description="Helical" evidence="3">
    <location>
        <begin position="59"/>
        <end position="81"/>
    </location>
</feature>
<dbReference type="CDD" id="cd09107">
    <property type="entry name" value="PLDc_vPLD3_4_5_like_2"/>
    <property type="match status" value="1"/>
</dbReference>
<dbReference type="OMA" id="WTHFIPN"/>
<evidence type="ECO:0000256" key="3">
    <source>
        <dbReference type="SAM" id="Phobius"/>
    </source>
</evidence>
<dbReference type="OrthoDB" id="1923775at2759"/>
<dbReference type="AlphaFoldDB" id="D2V2R3"/>
<evidence type="ECO:0000313" key="6">
    <source>
        <dbReference type="Proteomes" id="UP000006671"/>
    </source>
</evidence>
<keyword evidence="6" id="KW-1185">Reference proteome</keyword>
<dbReference type="RefSeq" id="XP_002681684.1">
    <property type="nucleotide sequence ID" value="XM_002681638.1"/>
</dbReference>
<evidence type="ECO:0000256" key="2">
    <source>
        <dbReference type="SAM" id="MobiDB-lite"/>
    </source>
</evidence>
<feature type="region of interest" description="Disordered" evidence="2">
    <location>
        <begin position="1"/>
        <end position="23"/>
    </location>
</feature>
<sequence length="520" mass="57988">MSESDRINNATTSSGGYHQDVYHSSPIYERGSGGGDSINDGGDDGSGFRGILKWREYNYCAYIVPAICFVLTCLVVIPSVITPALYYSYSRIGNRASDLSCESTCSYQIVESIPMGVDLKLVPNTDYTYNAWSSIISNAKSSLTIACFYSSLRNDASDVSGGQFGNQAFDSIANAIKRGIKVRIVQNIASKEFPDDDTRALEKMGAELVSIDWSKAFSGGILHTKAIAVDGQHFYVGSANLDWRSLAQVKELGVKVTNCACLTKDIEKILDIYYTLGKNMNSTFEGFRGWPENTFTSVNQFSRLLVPFENEPQKNESTVFMSASPKIINEPQRTNDIDALLAVINNSTQFVHISVMDFVPLLMYAGPQFQYWGDIENALKAAIMRNVKVKLLISKWDHTKSYQITVLQSLVEFGGKFCTESHKCTGSISAKIFQLPDQQDAPKYPFTRVNHAKYMVTEKQAYISTSNWSKDYFYTTAGISFVSTTPSLRQTVNSIFERDYSSIYAFDLPPVNTTKLYESY</sequence>
<dbReference type="SUPFAM" id="SSF56024">
    <property type="entry name" value="Phospholipase D/nuclease"/>
    <property type="match status" value="2"/>
</dbReference>
<dbReference type="STRING" id="5762.D2V2R3"/>
<dbReference type="Proteomes" id="UP000006671">
    <property type="component" value="Unassembled WGS sequence"/>
</dbReference>
<dbReference type="SMART" id="SM00155">
    <property type="entry name" value="PLDc"/>
    <property type="match status" value="2"/>
</dbReference>
<feature type="compositionally biased region" description="Polar residues" evidence="2">
    <location>
        <begin position="7"/>
        <end position="16"/>
    </location>
</feature>
<evidence type="ECO:0000313" key="5">
    <source>
        <dbReference type="EMBL" id="EFC48940.1"/>
    </source>
</evidence>
<keyword evidence="3" id="KW-1133">Transmembrane helix</keyword>
<dbReference type="InterPro" id="IPR032803">
    <property type="entry name" value="PLDc_3"/>
</dbReference>
<dbReference type="InParanoid" id="D2V2R3"/>
<evidence type="ECO:0000259" key="4">
    <source>
        <dbReference type="PROSITE" id="PS50035"/>
    </source>
</evidence>
<dbReference type="EMBL" id="GG738849">
    <property type="protein sequence ID" value="EFC48940.1"/>
    <property type="molecule type" value="Genomic_DNA"/>
</dbReference>
<name>D2V2R3_NAEGR</name>
<dbReference type="KEGG" id="ngr:NAEGRDRAFT_78323"/>
<keyword evidence="3" id="KW-0812">Transmembrane</keyword>
<keyword evidence="3" id="KW-0472">Membrane</keyword>
<dbReference type="Gene3D" id="3.30.870.10">
    <property type="entry name" value="Endonuclease Chain A"/>
    <property type="match status" value="2"/>
</dbReference>
<dbReference type="GO" id="GO:0003824">
    <property type="term" value="F:catalytic activity"/>
    <property type="evidence" value="ECO:0007669"/>
    <property type="project" value="InterPro"/>
</dbReference>
<dbReference type="VEuPathDB" id="AmoebaDB:NAEGRDRAFT_78323"/>
<feature type="domain" description="PLD phosphodiesterase" evidence="4">
    <location>
        <begin position="446"/>
        <end position="472"/>
    </location>
</feature>